<accession>A0A378TQM2</accession>
<evidence type="ECO:0000313" key="2">
    <source>
        <dbReference type="Proteomes" id="UP000254437"/>
    </source>
</evidence>
<name>A0A378TQM2_MORLA</name>
<proteinExistence type="predicted"/>
<organism evidence="1 2">
    <name type="scientific">Moraxella lacunata</name>
    <dbReference type="NCBI Taxonomy" id="477"/>
    <lineage>
        <taxon>Bacteria</taxon>
        <taxon>Pseudomonadati</taxon>
        <taxon>Pseudomonadota</taxon>
        <taxon>Gammaproteobacteria</taxon>
        <taxon>Moraxellales</taxon>
        <taxon>Moraxellaceae</taxon>
        <taxon>Moraxella</taxon>
    </lineage>
</organism>
<evidence type="ECO:0000313" key="1">
    <source>
        <dbReference type="EMBL" id="STZ63159.1"/>
    </source>
</evidence>
<sequence length="50" mass="5791">MKLFQYPSKEADTEWVFIDDNYIKAHQHACNVANKTEQGIKDSSCGRCLR</sequence>
<dbReference type="Proteomes" id="UP000254437">
    <property type="component" value="Unassembled WGS sequence"/>
</dbReference>
<reference evidence="1 2" key="1">
    <citation type="submission" date="2018-06" db="EMBL/GenBank/DDBJ databases">
        <authorList>
            <consortium name="Pathogen Informatics"/>
            <person name="Doyle S."/>
        </authorList>
    </citation>
    <scope>NUCLEOTIDE SEQUENCE [LARGE SCALE GENOMIC DNA]</scope>
    <source>
        <strain evidence="1 2">NCTC10359</strain>
    </source>
</reference>
<gene>
    <name evidence="1" type="ORF">NCTC10359_01579</name>
</gene>
<dbReference type="EMBL" id="UGQU01000002">
    <property type="protein sequence ID" value="STZ63159.1"/>
    <property type="molecule type" value="Genomic_DNA"/>
</dbReference>
<protein>
    <submittedName>
        <fullName evidence="1">Uncharacterized protein</fullName>
    </submittedName>
</protein>
<dbReference type="AlphaFoldDB" id="A0A378TQM2"/>